<evidence type="ECO:0000313" key="2">
    <source>
        <dbReference type="Proteomes" id="UP000006094"/>
    </source>
</evidence>
<dbReference type="HOGENOM" id="CLU_2449312_0_0_9"/>
<protein>
    <submittedName>
        <fullName evidence="1">Uncharacterized protein</fullName>
    </submittedName>
</protein>
<dbReference type="RefSeq" id="WP_014966604.1">
    <property type="nucleotide sequence ID" value="NC_018664.1"/>
</dbReference>
<gene>
    <name evidence="1" type="ordered locus">Curi_c03920</name>
</gene>
<name>K0AXH4_GOTA9</name>
<reference evidence="1 2" key="1">
    <citation type="journal article" date="2012" name="PLoS ONE">
        <title>The purine-utilizing bacterium Clostridium acidurici 9a: a genome-guided metabolic reconsideration.</title>
        <authorList>
            <person name="Hartwich K."/>
            <person name="Poehlein A."/>
            <person name="Daniel R."/>
        </authorList>
    </citation>
    <scope>NUCLEOTIDE SEQUENCE [LARGE SCALE GENOMIC DNA]</scope>
    <source>
        <strain evidence="2">ATCC 7906 / DSM 604 / BCRC 14475 / CIP 104303 / KCTC 5404 / NCIMB 10678 / 9a</strain>
    </source>
</reference>
<accession>K0AXH4</accession>
<organism evidence="1 2">
    <name type="scientific">Gottschalkia acidurici (strain ATCC 7906 / DSM 604 / BCRC 14475 / CIP 104303 / KCTC 5404 / NCIMB 10678 / 9a)</name>
    <name type="common">Clostridium acidurici</name>
    <dbReference type="NCBI Taxonomy" id="1128398"/>
    <lineage>
        <taxon>Bacteria</taxon>
        <taxon>Bacillati</taxon>
        <taxon>Bacillota</taxon>
        <taxon>Tissierellia</taxon>
        <taxon>Tissierellales</taxon>
        <taxon>Gottschalkiaceae</taxon>
        <taxon>Gottschalkia</taxon>
    </lineage>
</organism>
<sequence>MTMKLGEQLDSYYLPTSTFLYITRGSAKIYMDGDMQITESFHIIHGGKGMCLDIIPKESLEYYLIMYKAMIPPKSNKEIMKLIDKMNPY</sequence>
<proteinExistence type="predicted"/>
<evidence type="ECO:0000313" key="1">
    <source>
        <dbReference type="EMBL" id="AFS77467.1"/>
    </source>
</evidence>
<dbReference type="EMBL" id="CP003326">
    <property type="protein sequence ID" value="AFS77467.1"/>
    <property type="molecule type" value="Genomic_DNA"/>
</dbReference>
<dbReference type="AlphaFoldDB" id="K0AXH4"/>
<keyword evidence="2" id="KW-1185">Reference proteome</keyword>
<dbReference type="OrthoDB" id="2666627at2"/>
<dbReference type="KEGG" id="cad:Curi_c03920"/>
<dbReference type="Proteomes" id="UP000006094">
    <property type="component" value="Chromosome"/>
</dbReference>